<dbReference type="Pfam" id="PF00196">
    <property type="entry name" value="GerE"/>
    <property type="match status" value="1"/>
</dbReference>
<dbReference type="SMART" id="SM00421">
    <property type="entry name" value="HTH_LUXR"/>
    <property type="match status" value="1"/>
</dbReference>
<evidence type="ECO:0000313" key="3">
    <source>
        <dbReference type="Proteomes" id="UP000585836"/>
    </source>
</evidence>
<dbReference type="GO" id="GO:0006355">
    <property type="term" value="P:regulation of DNA-templated transcription"/>
    <property type="evidence" value="ECO:0007669"/>
    <property type="project" value="InterPro"/>
</dbReference>
<dbReference type="AlphaFoldDB" id="A0A7W9Q2I4"/>
<proteinExistence type="predicted"/>
<dbReference type="Gene3D" id="1.10.10.10">
    <property type="entry name" value="Winged helix-like DNA-binding domain superfamily/Winged helix DNA-binding domain"/>
    <property type="match status" value="1"/>
</dbReference>
<organism evidence="2 3">
    <name type="scientific">Streptomyces echinatus</name>
    <dbReference type="NCBI Taxonomy" id="67293"/>
    <lineage>
        <taxon>Bacteria</taxon>
        <taxon>Bacillati</taxon>
        <taxon>Actinomycetota</taxon>
        <taxon>Actinomycetes</taxon>
        <taxon>Kitasatosporales</taxon>
        <taxon>Streptomycetaceae</taxon>
        <taxon>Streptomyces</taxon>
    </lineage>
</organism>
<dbReference type="EMBL" id="JACHJK010000024">
    <property type="protein sequence ID" value="MBB5932350.1"/>
    <property type="molecule type" value="Genomic_DNA"/>
</dbReference>
<dbReference type="InterPro" id="IPR016032">
    <property type="entry name" value="Sig_transdc_resp-reg_C-effctor"/>
</dbReference>
<comment type="caution">
    <text evidence="2">The sequence shown here is derived from an EMBL/GenBank/DDBJ whole genome shotgun (WGS) entry which is preliminary data.</text>
</comment>
<evidence type="ECO:0000259" key="1">
    <source>
        <dbReference type="PROSITE" id="PS50043"/>
    </source>
</evidence>
<dbReference type="InterPro" id="IPR036388">
    <property type="entry name" value="WH-like_DNA-bd_sf"/>
</dbReference>
<protein>
    <submittedName>
        <fullName evidence="2">DNA-binding CsgD family transcriptional regulator</fullName>
    </submittedName>
</protein>
<sequence length="115" mass="12411">MNPLTARQLDVLKRIAEGQPWARIGSDLGISINGVGSINKQILAKLGATSAAHAVFLGCRAGLLDGRPQRHGDHAGYTAHLRRHETPCDDCAKGEIAYRAARRSNRRQTSQETAA</sequence>
<reference evidence="2 3" key="1">
    <citation type="submission" date="2020-08" db="EMBL/GenBank/DDBJ databases">
        <title>Genomic Encyclopedia of Type Strains, Phase III (KMG-III): the genomes of soil and plant-associated and newly described type strains.</title>
        <authorList>
            <person name="Whitman W."/>
        </authorList>
    </citation>
    <scope>NUCLEOTIDE SEQUENCE [LARGE SCALE GENOMIC DNA]</scope>
    <source>
        <strain evidence="2 3">CECT 3313</strain>
    </source>
</reference>
<feature type="domain" description="HTH luxR-type" evidence="1">
    <location>
        <begin position="1"/>
        <end position="62"/>
    </location>
</feature>
<keyword evidence="3" id="KW-1185">Reference proteome</keyword>
<evidence type="ECO:0000313" key="2">
    <source>
        <dbReference type="EMBL" id="MBB5932350.1"/>
    </source>
</evidence>
<dbReference type="Proteomes" id="UP000585836">
    <property type="component" value="Unassembled WGS sequence"/>
</dbReference>
<dbReference type="RefSeq" id="WP_184974580.1">
    <property type="nucleotide sequence ID" value="NZ_BAAAWF010000040.1"/>
</dbReference>
<dbReference type="SUPFAM" id="SSF46894">
    <property type="entry name" value="C-terminal effector domain of the bipartite response regulators"/>
    <property type="match status" value="1"/>
</dbReference>
<accession>A0A7W9Q2I4</accession>
<dbReference type="GO" id="GO:0003677">
    <property type="term" value="F:DNA binding"/>
    <property type="evidence" value="ECO:0007669"/>
    <property type="project" value="UniProtKB-KW"/>
</dbReference>
<name>A0A7W9Q2I4_9ACTN</name>
<gene>
    <name evidence="2" type="ORF">FHS34_007860</name>
</gene>
<dbReference type="PROSITE" id="PS50043">
    <property type="entry name" value="HTH_LUXR_2"/>
    <property type="match status" value="1"/>
</dbReference>
<dbReference type="InterPro" id="IPR000792">
    <property type="entry name" value="Tscrpt_reg_LuxR_C"/>
</dbReference>
<keyword evidence="2" id="KW-0238">DNA-binding</keyword>